<dbReference type="Pfam" id="PF03477">
    <property type="entry name" value="ATP-cone"/>
    <property type="match status" value="1"/>
</dbReference>
<evidence type="ECO:0000256" key="5">
    <source>
        <dbReference type="ARBA" id="ARBA00023125"/>
    </source>
</evidence>
<keyword evidence="1 7" id="KW-0678">Repressor</keyword>
<dbReference type="GO" id="GO:0008270">
    <property type="term" value="F:zinc ion binding"/>
    <property type="evidence" value="ECO:0007669"/>
    <property type="project" value="UniProtKB-UniRule"/>
</dbReference>
<reference evidence="9 10" key="1">
    <citation type="submission" date="2019-07" db="EMBL/GenBank/DDBJ databases">
        <authorList>
            <person name="Zhao L.H."/>
        </authorList>
    </citation>
    <scope>NUCLEOTIDE SEQUENCE [LARGE SCALE GENOMIC DNA]</scope>
    <source>
        <strain evidence="9 10">Co35</strain>
    </source>
</reference>
<dbReference type="RefSeq" id="WP_143913178.1">
    <property type="nucleotide sequence ID" value="NZ_VLNT01000006.1"/>
</dbReference>
<sequence length="168" mass="17923">MRCPFCKNDDTRVLDSRVSDDGGAIRRRRACSACDKRFTTMEQMQLTVRKKSGATEPFARDKAVAGVAKACKGRPVSADDLACLGQQVEDALRASGSAEIPAHEIGLAVLEPLRALDEVAYLRFASVYKAFDSADDFVAEIATLLAAATDGELAEEAARSAPGVDPTN</sequence>
<dbReference type="HAMAP" id="MF_00440">
    <property type="entry name" value="NrdR"/>
    <property type="match status" value="1"/>
</dbReference>
<keyword evidence="7" id="KW-0863">Zinc-finger</keyword>
<keyword evidence="5 7" id="KW-0238">DNA-binding</keyword>
<evidence type="ECO:0000256" key="3">
    <source>
        <dbReference type="ARBA" id="ARBA00022840"/>
    </source>
</evidence>
<comment type="caution">
    <text evidence="9">The sequence shown here is derived from an EMBL/GenBank/DDBJ whole genome shotgun (WGS) entry which is preliminary data.</text>
</comment>
<dbReference type="InterPro" id="IPR005144">
    <property type="entry name" value="ATP-cone_dom"/>
</dbReference>
<dbReference type="InterPro" id="IPR055173">
    <property type="entry name" value="NrdR-like_N"/>
</dbReference>
<dbReference type="Proteomes" id="UP000316988">
    <property type="component" value="Unassembled WGS sequence"/>
</dbReference>
<keyword evidence="7" id="KW-0479">Metal-binding</keyword>
<dbReference type="PROSITE" id="PS51161">
    <property type="entry name" value="ATP_CONE"/>
    <property type="match status" value="1"/>
</dbReference>
<evidence type="ECO:0000313" key="9">
    <source>
        <dbReference type="EMBL" id="TSD63124.1"/>
    </source>
</evidence>
<accession>A0A554S9U5</accession>
<keyword evidence="10" id="KW-1185">Reference proteome</keyword>
<comment type="cofactor">
    <cofactor evidence="7">
        <name>Zn(2+)</name>
        <dbReference type="ChEBI" id="CHEBI:29105"/>
    </cofactor>
    <text evidence="7">Binds 1 zinc ion.</text>
</comment>
<dbReference type="GO" id="GO:0005524">
    <property type="term" value="F:ATP binding"/>
    <property type="evidence" value="ECO:0007669"/>
    <property type="project" value="UniProtKB-UniRule"/>
</dbReference>
<dbReference type="OrthoDB" id="9807461at2"/>
<dbReference type="GO" id="GO:0003677">
    <property type="term" value="F:DNA binding"/>
    <property type="evidence" value="ECO:0007669"/>
    <property type="project" value="UniProtKB-KW"/>
</dbReference>
<dbReference type="Pfam" id="PF22811">
    <property type="entry name" value="Zn_ribbon_NrdR"/>
    <property type="match status" value="1"/>
</dbReference>
<evidence type="ECO:0000256" key="2">
    <source>
        <dbReference type="ARBA" id="ARBA00022741"/>
    </source>
</evidence>
<keyword evidence="4 7" id="KW-0805">Transcription regulation</keyword>
<evidence type="ECO:0000256" key="7">
    <source>
        <dbReference type="HAMAP-Rule" id="MF_00440"/>
    </source>
</evidence>
<keyword evidence="3 7" id="KW-0067">ATP-binding</keyword>
<keyword evidence="7" id="KW-0862">Zinc</keyword>
<organism evidence="9 10">
    <name type="scientific">Aeromicrobium piscarium</name>
    <dbReference type="NCBI Taxonomy" id="2590901"/>
    <lineage>
        <taxon>Bacteria</taxon>
        <taxon>Bacillati</taxon>
        <taxon>Actinomycetota</taxon>
        <taxon>Actinomycetes</taxon>
        <taxon>Propionibacteriales</taxon>
        <taxon>Nocardioidaceae</taxon>
        <taxon>Aeromicrobium</taxon>
    </lineage>
</organism>
<dbReference type="NCBIfam" id="TIGR00244">
    <property type="entry name" value="transcriptional regulator NrdR"/>
    <property type="match status" value="1"/>
</dbReference>
<dbReference type="InterPro" id="IPR003796">
    <property type="entry name" value="RNR_NrdR-like"/>
</dbReference>
<keyword evidence="6 7" id="KW-0804">Transcription</keyword>
<feature type="domain" description="ATP-cone" evidence="8">
    <location>
        <begin position="46"/>
        <end position="136"/>
    </location>
</feature>
<dbReference type="EMBL" id="VLNT01000006">
    <property type="protein sequence ID" value="TSD63124.1"/>
    <property type="molecule type" value="Genomic_DNA"/>
</dbReference>
<evidence type="ECO:0000256" key="6">
    <source>
        <dbReference type="ARBA" id="ARBA00023163"/>
    </source>
</evidence>
<proteinExistence type="inferred from homology"/>
<comment type="similarity">
    <text evidence="7">Belongs to the NrdR family.</text>
</comment>
<evidence type="ECO:0000259" key="8">
    <source>
        <dbReference type="PROSITE" id="PS51161"/>
    </source>
</evidence>
<evidence type="ECO:0000256" key="1">
    <source>
        <dbReference type="ARBA" id="ARBA00022491"/>
    </source>
</evidence>
<keyword evidence="2 7" id="KW-0547">Nucleotide-binding</keyword>
<dbReference type="GO" id="GO:0045892">
    <property type="term" value="P:negative regulation of DNA-templated transcription"/>
    <property type="evidence" value="ECO:0007669"/>
    <property type="project" value="UniProtKB-UniRule"/>
</dbReference>
<gene>
    <name evidence="7 9" type="primary">nrdR</name>
    <name evidence="9" type="ORF">FNM00_09375</name>
</gene>
<evidence type="ECO:0000313" key="10">
    <source>
        <dbReference type="Proteomes" id="UP000316988"/>
    </source>
</evidence>
<name>A0A554S9U5_9ACTN</name>
<dbReference type="AlphaFoldDB" id="A0A554S9U5"/>
<dbReference type="PANTHER" id="PTHR30455:SF2">
    <property type="entry name" value="TRANSCRIPTIONAL REPRESSOR NRDR"/>
    <property type="match status" value="1"/>
</dbReference>
<protein>
    <recommendedName>
        <fullName evidence="7">Transcriptional repressor NrdR</fullName>
    </recommendedName>
</protein>
<feature type="zinc finger region" evidence="7">
    <location>
        <begin position="3"/>
        <end position="34"/>
    </location>
</feature>
<comment type="function">
    <text evidence="7">Negatively regulates transcription of bacterial ribonucleotide reductase nrd genes and operons by binding to NrdR-boxes.</text>
</comment>
<dbReference type="PANTHER" id="PTHR30455">
    <property type="entry name" value="TRANSCRIPTIONAL REPRESSOR NRDR"/>
    <property type="match status" value="1"/>
</dbReference>
<evidence type="ECO:0000256" key="4">
    <source>
        <dbReference type="ARBA" id="ARBA00023015"/>
    </source>
</evidence>